<accession>A0AAD9QBK0</accession>
<reference evidence="2" key="1">
    <citation type="journal article" date="2023" name="G3 (Bethesda)">
        <title>Whole genome assembly and annotation of the endangered Caribbean coral Acropora cervicornis.</title>
        <authorList>
            <person name="Selwyn J.D."/>
            <person name="Vollmer S.V."/>
        </authorList>
    </citation>
    <scope>NUCLEOTIDE SEQUENCE</scope>
    <source>
        <strain evidence="2">K2</strain>
    </source>
</reference>
<evidence type="ECO:0000313" key="3">
    <source>
        <dbReference type="Proteomes" id="UP001249851"/>
    </source>
</evidence>
<evidence type="ECO:0000313" key="2">
    <source>
        <dbReference type="EMBL" id="KAK2558311.1"/>
    </source>
</evidence>
<keyword evidence="1" id="KW-0472">Membrane</keyword>
<dbReference type="AlphaFoldDB" id="A0AAD9QBK0"/>
<feature type="transmembrane region" description="Helical" evidence="1">
    <location>
        <begin position="6"/>
        <end position="27"/>
    </location>
</feature>
<keyword evidence="1" id="KW-0812">Transmembrane</keyword>
<organism evidence="2 3">
    <name type="scientific">Acropora cervicornis</name>
    <name type="common">Staghorn coral</name>
    <dbReference type="NCBI Taxonomy" id="6130"/>
    <lineage>
        <taxon>Eukaryota</taxon>
        <taxon>Metazoa</taxon>
        <taxon>Cnidaria</taxon>
        <taxon>Anthozoa</taxon>
        <taxon>Hexacorallia</taxon>
        <taxon>Scleractinia</taxon>
        <taxon>Astrocoeniina</taxon>
        <taxon>Acroporidae</taxon>
        <taxon>Acropora</taxon>
    </lineage>
</organism>
<keyword evidence="1" id="KW-1133">Transmembrane helix</keyword>
<name>A0AAD9QBK0_ACRCE</name>
<evidence type="ECO:0000256" key="1">
    <source>
        <dbReference type="SAM" id="Phobius"/>
    </source>
</evidence>
<dbReference type="Proteomes" id="UP001249851">
    <property type="component" value="Unassembled WGS sequence"/>
</dbReference>
<gene>
    <name evidence="2" type="ORF">P5673_019438</name>
</gene>
<comment type="caution">
    <text evidence="2">The sequence shown here is derived from an EMBL/GenBank/DDBJ whole genome shotgun (WGS) entry which is preliminary data.</text>
</comment>
<reference evidence="2" key="2">
    <citation type="journal article" date="2023" name="Science">
        <title>Genomic signatures of disease resistance in endangered staghorn corals.</title>
        <authorList>
            <person name="Vollmer S.V."/>
            <person name="Selwyn J.D."/>
            <person name="Despard B.A."/>
            <person name="Roesel C.L."/>
        </authorList>
    </citation>
    <scope>NUCLEOTIDE SEQUENCE</scope>
    <source>
        <strain evidence="2">K2</strain>
    </source>
</reference>
<dbReference type="EMBL" id="JARQWQ010000045">
    <property type="protein sequence ID" value="KAK2558311.1"/>
    <property type="molecule type" value="Genomic_DNA"/>
</dbReference>
<sequence length="119" mass="13297">MDTASIVAIICIVIALALLIIIAIVTLRKAWKQVTRKGTQARDNQTSLPHTFENEACNDTAHAQNDDVTLEMKEHARSPSHYGYKTELKTDSEASCERSDDKEVNKEIIVHVETDDTCL</sequence>
<protein>
    <submittedName>
        <fullName evidence="2">Uncharacterized protein</fullName>
    </submittedName>
</protein>
<proteinExistence type="predicted"/>
<keyword evidence="3" id="KW-1185">Reference proteome</keyword>